<sequence>MKKIITVTIAIVLTLTFNFHEGFPSLGINSTIINSISGINGTIVVASGTGSRSNTISTWYSPSPGNNVKDNKHMTSYNNTGTVLVY</sequence>
<dbReference type="OrthoDB" id="9986028at2"/>
<dbReference type="AlphaFoldDB" id="A0A1V4H8D1"/>
<accession>A0A1V4H8D1</accession>
<keyword evidence="2" id="KW-1185">Reference proteome</keyword>
<dbReference type="RefSeq" id="WP_079420638.1">
    <property type="nucleotide sequence ID" value="NZ_MBTG01000061.1"/>
</dbReference>
<dbReference type="Proteomes" id="UP000190626">
    <property type="component" value="Unassembled WGS sequence"/>
</dbReference>
<evidence type="ECO:0000313" key="2">
    <source>
        <dbReference type="Proteomes" id="UP000190626"/>
    </source>
</evidence>
<protein>
    <submittedName>
        <fullName evidence="1">Uncharacterized protein</fullName>
    </submittedName>
</protein>
<comment type="caution">
    <text evidence="1">The sequence shown here is derived from an EMBL/GenBank/DDBJ whole genome shotgun (WGS) entry which is preliminary data.</text>
</comment>
<gene>
    <name evidence="1" type="ORF">BC351_40105</name>
</gene>
<dbReference type="EMBL" id="MBTG01000061">
    <property type="protein sequence ID" value="OPH47385.1"/>
    <property type="molecule type" value="Genomic_DNA"/>
</dbReference>
<organism evidence="1 2">
    <name type="scientific">Paenibacillus ferrarius</name>
    <dbReference type="NCBI Taxonomy" id="1469647"/>
    <lineage>
        <taxon>Bacteria</taxon>
        <taxon>Bacillati</taxon>
        <taxon>Bacillota</taxon>
        <taxon>Bacilli</taxon>
        <taxon>Bacillales</taxon>
        <taxon>Paenibacillaceae</taxon>
        <taxon>Paenibacillus</taxon>
    </lineage>
</organism>
<evidence type="ECO:0000313" key="1">
    <source>
        <dbReference type="EMBL" id="OPH47385.1"/>
    </source>
</evidence>
<reference evidence="2" key="1">
    <citation type="submission" date="2016-07" db="EMBL/GenBank/DDBJ databases">
        <authorList>
            <person name="Florea S."/>
            <person name="Webb J.S."/>
            <person name="Jaromczyk J."/>
            <person name="Schardl C.L."/>
        </authorList>
    </citation>
    <scope>NUCLEOTIDE SEQUENCE [LARGE SCALE GENOMIC DNA]</scope>
    <source>
        <strain evidence="2">CY1</strain>
    </source>
</reference>
<name>A0A1V4H8D1_9BACL</name>
<proteinExistence type="predicted"/>